<evidence type="ECO:0000256" key="3">
    <source>
        <dbReference type="ARBA" id="ARBA00023163"/>
    </source>
</evidence>
<dbReference type="Pfam" id="PF02311">
    <property type="entry name" value="AraC_binding"/>
    <property type="match status" value="1"/>
</dbReference>
<keyword evidence="2" id="KW-0238">DNA-binding</keyword>
<reference evidence="5 6" key="1">
    <citation type="journal article" date="2019" name="Gut">
        <title>Antibiotics-induced monodominance of a novel gut bacterial order.</title>
        <authorList>
            <person name="Hildebrand F."/>
            <person name="Moitinho-Silva L."/>
            <person name="Blasche S."/>
            <person name="Jahn M.T."/>
            <person name="Gossmann T.I."/>
            <person name="Heuerta-Cepas J."/>
            <person name="Hercog R."/>
            <person name="Luetge M."/>
            <person name="Bahram M."/>
            <person name="Pryszlak A."/>
            <person name="Alves R.J."/>
            <person name="Waszak S.M."/>
            <person name="Zhu A."/>
            <person name="Ye L."/>
            <person name="Costea P.I."/>
            <person name="Aalvink S."/>
            <person name="Belzer C."/>
            <person name="Forslund S.K."/>
            <person name="Sunagawa S."/>
            <person name="Hentschel U."/>
            <person name="Merten C."/>
            <person name="Patil K.R."/>
            <person name="Benes V."/>
            <person name="Bork P."/>
        </authorList>
    </citation>
    <scope>NUCLEOTIDE SEQUENCE [LARGE SCALE GENOMIC DNA]</scope>
    <source>
        <strain evidence="5 6">HDS1380</strain>
    </source>
</reference>
<feature type="domain" description="HTH araC/xylS-type" evidence="4">
    <location>
        <begin position="195"/>
        <end position="293"/>
    </location>
</feature>
<protein>
    <submittedName>
        <fullName evidence="5">AraC family transcriptional regulator</fullName>
    </submittedName>
</protein>
<dbReference type="GO" id="GO:0043565">
    <property type="term" value="F:sequence-specific DNA binding"/>
    <property type="evidence" value="ECO:0007669"/>
    <property type="project" value="InterPro"/>
</dbReference>
<keyword evidence="6" id="KW-1185">Reference proteome</keyword>
<keyword evidence="1" id="KW-0805">Transcription regulation</keyword>
<gene>
    <name evidence="5" type="ORF">ESZ91_06780</name>
</gene>
<dbReference type="InterPro" id="IPR037923">
    <property type="entry name" value="HTH-like"/>
</dbReference>
<evidence type="ECO:0000256" key="1">
    <source>
        <dbReference type="ARBA" id="ARBA00023015"/>
    </source>
</evidence>
<proteinExistence type="predicted"/>
<evidence type="ECO:0000259" key="4">
    <source>
        <dbReference type="PROSITE" id="PS01124"/>
    </source>
</evidence>
<dbReference type="InterPro" id="IPR009057">
    <property type="entry name" value="Homeodomain-like_sf"/>
</dbReference>
<comment type="caution">
    <text evidence="5">The sequence shown here is derived from an EMBL/GenBank/DDBJ whole genome shotgun (WGS) entry which is preliminary data.</text>
</comment>
<evidence type="ECO:0000313" key="5">
    <source>
        <dbReference type="EMBL" id="RXZ62091.1"/>
    </source>
</evidence>
<dbReference type="InterPro" id="IPR020449">
    <property type="entry name" value="Tscrpt_reg_AraC-type_HTH"/>
</dbReference>
<dbReference type="PROSITE" id="PS01124">
    <property type="entry name" value="HTH_ARAC_FAMILY_2"/>
    <property type="match status" value="1"/>
</dbReference>
<dbReference type="EMBL" id="SDOZ01000002">
    <property type="protein sequence ID" value="RXZ62091.1"/>
    <property type="molecule type" value="Genomic_DNA"/>
</dbReference>
<dbReference type="PANTHER" id="PTHR43280">
    <property type="entry name" value="ARAC-FAMILY TRANSCRIPTIONAL REGULATOR"/>
    <property type="match status" value="1"/>
</dbReference>
<dbReference type="OrthoDB" id="625043at2"/>
<evidence type="ECO:0000256" key="2">
    <source>
        <dbReference type="ARBA" id="ARBA00023125"/>
    </source>
</evidence>
<dbReference type="InterPro" id="IPR014710">
    <property type="entry name" value="RmlC-like_jellyroll"/>
</dbReference>
<dbReference type="InterPro" id="IPR003313">
    <property type="entry name" value="AraC-bd"/>
</dbReference>
<dbReference type="InterPro" id="IPR018060">
    <property type="entry name" value="HTH_AraC"/>
</dbReference>
<dbReference type="Gene3D" id="2.60.120.10">
    <property type="entry name" value="Jelly Rolls"/>
    <property type="match status" value="1"/>
</dbReference>
<accession>A0A4Q2KG96</accession>
<name>A0A4Q2KG96_9FIRM</name>
<dbReference type="InterPro" id="IPR018062">
    <property type="entry name" value="HTH_AraC-typ_CS"/>
</dbReference>
<dbReference type="AlphaFoldDB" id="A0A4Q2KG96"/>
<dbReference type="GO" id="GO:0003700">
    <property type="term" value="F:DNA-binding transcription factor activity"/>
    <property type="evidence" value="ECO:0007669"/>
    <property type="project" value="InterPro"/>
</dbReference>
<dbReference type="PROSITE" id="PS00041">
    <property type="entry name" value="HTH_ARAC_FAMILY_1"/>
    <property type="match status" value="1"/>
</dbReference>
<dbReference type="RefSeq" id="WP_129225443.1">
    <property type="nucleotide sequence ID" value="NZ_SDOZ01000002.1"/>
</dbReference>
<keyword evidence="3" id="KW-0804">Transcription</keyword>
<dbReference type="Proteomes" id="UP000291269">
    <property type="component" value="Unassembled WGS sequence"/>
</dbReference>
<dbReference type="PRINTS" id="PR00032">
    <property type="entry name" value="HTHARAC"/>
</dbReference>
<dbReference type="PANTHER" id="PTHR43280:SF2">
    <property type="entry name" value="HTH-TYPE TRANSCRIPTIONAL REGULATOR EXSA"/>
    <property type="match status" value="1"/>
</dbReference>
<dbReference type="SUPFAM" id="SSF46689">
    <property type="entry name" value="Homeodomain-like"/>
    <property type="match status" value="1"/>
</dbReference>
<organism evidence="5 6">
    <name type="scientific">Candidatus Borkfalkia ceftriaxoniphila</name>
    <dbReference type="NCBI Taxonomy" id="2508949"/>
    <lineage>
        <taxon>Bacteria</taxon>
        <taxon>Bacillati</taxon>
        <taxon>Bacillota</taxon>
        <taxon>Clostridia</taxon>
        <taxon>Christensenellales</taxon>
        <taxon>Christensenellaceae</taxon>
        <taxon>Candidatus Borkfalkia</taxon>
    </lineage>
</organism>
<evidence type="ECO:0000313" key="6">
    <source>
        <dbReference type="Proteomes" id="UP000291269"/>
    </source>
</evidence>
<dbReference type="Pfam" id="PF12833">
    <property type="entry name" value="HTH_18"/>
    <property type="match status" value="1"/>
</dbReference>
<dbReference type="Gene3D" id="1.10.10.60">
    <property type="entry name" value="Homeodomain-like"/>
    <property type="match status" value="2"/>
</dbReference>
<sequence>MRDNDIKIDNKFHYNFNYLNNPRLFNDLLLFQLGEIYCDNGASVKSHVHDDFFEITYVISGKGTSYAGIVPTEISKHDIFLSLPNETHEIVSDQADPLRYYFLAFSFKERSQFHEIMYQDKLLKLGARLRVYNSPPMAASFTELISQLESYNEYSALKFELLVKVLCINVTQVFSNIHTQHYTSPLIDSEQTLYYRIINYIDHNLTKIDRLSDIAGELNYNYVYISRVFKKKFGKSIYTYFSDKKLDIAKQLIETSNMTITEIAAYLNYSSIFVFSRVFKNKFGINPSTYRAQKVQK</sequence>
<dbReference type="SMART" id="SM00342">
    <property type="entry name" value="HTH_ARAC"/>
    <property type="match status" value="1"/>
</dbReference>
<dbReference type="SUPFAM" id="SSF51215">
    <property type="entry name" value="Regulatory protein AraC"/>
    <property type="match status" value="1"/>
</dbReference>